<dbReference type="CDD" id="cd16936">
    <property type="entry name" value="HATPase_RsbW-like"/>
    <property type="match status" value="1"/>
</dbReference>
<dbReference type="PANTHER" id="PTHR43156">
    <property type="entry name" value="STAGE II SPORULATION PROTEIN E-RELATED"/>
    <property type="match status" value="1"/>
</dbReference>
<keyword evidence="2" id="KW-1003">Cell membrane</keyword>
<keyword evidence="8" id="KW-0378">Hydrolase</keyword>
<protein>
    <recommendedName>
        <fullName evidence="14">PPM-type phosphatase domain-containing protein</fullName>
    </recommendedName>
</protein>
<evidence type="ECO:0000256" key="12">
    <source>
        <dbReference type="ARBA" id="ARBA00023136"/>
    </source>
</evidence>
<dbReference type="InterPro" id="IPR033463">
    <property type="entry name" value="sCache_3"/>
</dbReference>
<evidence type="ECO:0000256" key="3">
    <source>
        <dbReference type="ARBA" id="ARBA00022553"/>
    </source>
</evidence>
<dbReference type="Gene3D" id="3.30.450.20">
    <property type="entry name" value="PAS domain"/>
    <property type="match status" value="2"/>
</dbReference>
<dbReference type="Gene3D" id="3.30.565.10">
    <property type="entry name" value="Histidine kinase-like ATPase, C-terminal domain"/>
    <property type="match status" value="1"/>
</dbReference>
<dbReference type="SUPFAM" id="SSF55785">
    <property type="entry name" value="PYP-like sensor domain (PAS domain)"/>
    <property type="match status" value="1"/>
</dbReference>
<dbReference type="SMART" id="SM00331">
    <property type="entry name" value="PP2C_SIG"/>
    <property type="match status" value="1"/>
</dbReference>
<evidence type="ECO:0000256" key="1">
    <source>
        <dbReference type="ARBA" id="ARBA00004651"/>
    </source>
</evidence>
<dbReference type="GO" id="GO:0005524">
    <property type="term" value="F:ATP binding"/>
    <property type="evidence" value="ECO:0007669"/>
    <property type="project" value="UniProtKB-KW"/>
</dbReference>
<dbReference type="GO" id="GO:0005886">
    <property type="term" value="C:plasma membrane"/>
    <property type="evidence" value="ECO:0007669"/>
    <property type="project" value="UniProtKB-SubCell"/>
</dbReference>
<keyword evidence="11" id="KW-0902">Two-component regulatory system</keyword>
<dbReference type="GO" id="GO:0000160">
    <property type="term" value="P:phosphorelay signal transduction system"/>
    <property type="evidence" value="ECO:0007669"/>
    <property type="project" value="UniProtKB-KW"/>
</dbReference>
<keyword evidence="3" id="KW-0597">Phosphoprotein</keyword>
<dbReference type="Gene3D" id="3.60.40.10">
    <property type="entry name" value="PPM-type phosphatase domain"/>
    <property type="match status" value="1"/>
</dbReference>
<reference evidence="15" key="1">
    <citation type="submission" date="2024-06" db="EMBL/GenBank/DDBJ databases">
        <authorList>
            <consortium name="consrtm"/>
            <person name="Uemura M."/>
            <person name="Terahara T."/>
        </authorList>
    </citation>
    <scope>NUCLEOTIDE SEQUENCE</scope>
    <source>
        <strain evidence="15">KM77-8</strain>
    </source>
</reference>
<evidence type="ECO:0000256" key="9">
    <source>
        <dbReference type="ARBA" id="ARBA00022840"/>
    </source>
</evidence>
<dbReference type="InterPro" id="IPR036890">
    <property type="entry name" value="HATPase_C_sf"/>
</dbReference>
<evidence type="ECO:0000256" key="6">
    <source>
        <dbReference type="ARBA" id="ARBA00022741"/>
    </source>
</evidence>
<dbReference type="InterPro" id="IPR035965">
    <property type="entry name" value="PAS-like_dom_sf"/>
</dbReference>
<dbReference type="AlphaFoldDB" id="A0AAT9HMS9"/>
<evidence type="ECO:0000256" key="5">
    <source>
        <dbReference type="ARBA" id="ARBA00022692"/>
    </source>
</evidence>
<evidence type="ECO:0000256" key="2">
    <source>
        <dbReference type="ARBA" id="ARBA00022475"/>
    </source>
</evidence>
<dbReference type="InterPro" id="IPR036457">
    <property type="entry name" value="PPM-type-like_dom_sf"/>
</dbReference>
<feature type="region of interest" description="Disordered" evidence="13">
    <location>
        <begin position="783"/>
        <end position="834"/>
    </location>
</feature>
<accession>A0AAT9HMS9</accession>
<dbReference type="InterPro" id="IPR001932">
    <property type="entry name" value="PPM-type_phosphatase-like_dom"/>
</dbReference>
<name>A0AAT9HMS9_9ACTN</name>
<dbReference type="Pfam" id="PF08448">
    <property type="entry name" value="PAS_4"/>
    <property type="match status" value="1"/>
</dbReference>
<keyword evidence="6" id="KW-0547">Nucleotide-binding</keyword>
<feature type="compositionally biased region" description="Low complexity" evidence="13">
    <location>
        <begin position="785"/>
        <end position="801"/>
    </location>
</feature>
<dbReference type="SUPFAM" id="SSF103190">
    <property type="entry name" value="Sensory domain-like"/>
    <property type="match status" value="1"/>
</dbReference>
<dbReference type="Pfam" id="PF07228">
    <property type="entry name" value="SpoIIE"/>
    <property type="match status" value="1"/>
</dbReference>
<keyword evidence="12" id="KW-0472">Membrane</keyword>
<proteinExistence type="predicted"/>
<feature type="domain" description="PPM-type phosphatase" evidence="14">
    <location>
        <begin position="454"/>
        <end position="690"/>
    </location>
</feature>
<evidence type="ECO:0000259" key="14">
    <source>
        <dbReference type="SMART" id="SM00331"/>
    </source>
</evidence>
<reference evidence="15" key="2">
    <citation type="submission" date="2024-07" db="EMBL/GenBank/DDBJ databases">
        <title>Streptomyces haneummycinica sp. nov., a new antibiotic-producing actinobacterium isolated from marine sediment.</title>
        <authorList>
            <person name="Uemura M."/>
            <person name="Hamada M."/>
            <person name="Hirano S."/>
            <person name="Kobayashi K."/>
            <person name="Ohshiro T."/>
            <person name="Kobayashi T."/>
            <person name="Terahara T."/>
        </authorList>
    </citation>
    <scope>NUCLEOTIDE SEQUENCE</scope>
    <source>
        <strain evidence="15">KM77-8</strain>
    </source>
</reference>
<dbReference type="Pfam" id="PF13581">
    <property type="entry name" value="HATPase_c_2"/>
    <property type="match status" value="1"/>
</dbReference>
<dbReference type="InterPro" id="IPR003594">
    <property type="entry name" value="HATPase_dom"/>
</dbReference>
<keyword evidence="9" id="KW-0067">ATP-binding</keyword>
<feature type="region of interest" description="Disordered" evidence="13">
    <location>
        <begin position="870"/>
        <end position="905"/>
    </location>
</feature>
<dbReference type="EMBL" id="AP035768">
    <property type="protein sequence ID" value="BFO18806.1"/>
    <property type="molecule type" value="Genomic_DNA"/>
</dbReference>
<keyword evidence="5" id="KW-0812">Transmembrane</keyword>
<evidence type="ECO:0000256" key="13">
    <source>
        <dbReference type="SAM" id="MobiDB-lite"/>
    </source>
</evidence>
<gene>
    <name evidence="15" type="ORF">SHKM778_51940</name>
</gene>
<evidence type="ECO:0000256" key="10">
    <source>
        <dbReference type="ARBA" id="ARBA00022989"/>
    </source>
</evidence>
<dbReference type="GO" id="GO:0016301">
    <property type="term" value="F:kinase activity"/>
    <property type="evidence" value="ECO:0007669"/>
    <property type="project" value="UniProtKB-KW"/>
</dbReference>
<dbReference type="InterPro" id="IPR052016">
    <property type="entry name" value="Bact_Sigma-Reg"/>
</dbReference>
<keyword evidence="7" id="KW-0418">Kinase</keyword>
<evidence type="ECO:0000256" key="7">
    <source>
        <dbReference type="ARBA" id="ARBA00022777"/>
    </source>
</evidence>
<dbReference type="PANTHER" id="PTHR43156:SF2">
    <property type="entry name" value="STAGE II SPORULATION PROTEIN E"/>
    <property type="match status" value="1"/>
</dbReference>
<keyword evidence="10" id="KW-1133">Transmembrane helix</keyword>
<evidence type="ECO:0000256" key="11">
    <source>
        <dbReference type="ARBA" id="ARBA00023012"/>
    </source>
</evidence>
<sequence length="946" mass="100637">MRAALASDDPGAVLQPRTEAARKASDVDFIVVMSTDGIRYTHPDPAEIGRHYIGAIGPAARGGVVRETVTGTLGPSTRAVVPVTGPDGTVAGLVSAGITLARVSDTANGQVPLLLGATAAALGLSVLGTALVSRRLRQQTHGLEPAEMTRMYEHHDAVLHAVREGVLIVDGEARLALANDEARRLLGLPADAEGRTAAGAGVDTALAGLLAEGRRATDEVYAAQGRLLAVSQRPTDRDGGPSGAVVTLRDTTELQALEGRADMARQRLRLLYDAGLRVGSRLDVVHTAQELADFAVPRFADFVAVELAEAVLRGEEPSRRDVALRRAAFRGVRDDVPFLPVGELIRYGPATPQGSGLRSGRPVLEADMTSFSGWQEPAPSGPGRSSRPVSTRWSRCRCGRAVSSWAWSRSGVRACRGRSRRMTWRWARSWRPARRSASTTPAATPVSTPWRAPCSAVCCRARCRSRTRWTSRTAICRRRRGAAGSAATGSTSSHCPAPGWRSWSGTWSVTGCTRPRPWAGCVRRCTTSPPWTCPRTSCCGTWTSWSPGSTRTRAGRAATTRPRRSRGRHVYAVYDPSTRWCTLARAGHPQPAVVDPDGRAGFVDVPAGPPLGLGGLPFETAELPLAPGSSLALYTDGLVEDRHRDIDEGLELLRRALEGAGDPDEACDTVLRRLLPERPRDDVALLIARTRALDEDHTAVWDVPSDPSAVATVRSAVTRTMAVWGLEEESFVTELIVSELVTNAVRHASPPIRVRLIRDRALFCEVSDGSSTSPHLRRAAITDEGAAGCSSSPSSPNAGARGTRRTARSSGRSSRCPPGATGEPARPCRRLGPAQARSEMRAVMLLPAGSCRMSRAWATAITISSPCWPTRPGSASRATGGAGLPSRTITSTASPATRRSRPTGPGAYLRALVTSSLTTSCVISTARVDTGRPSSARARVRNAAAR</sequence>
<feature type="compositionally biased region" description="Polar residues" evidence="13">
    <location>
        <begin position="887"/>
        <end position="897"/>
    </location>
</feature>
<comment type="subcellular location">
    <subcellularLocation>
        <location evidence="1">Cell membrane</location>
        <topology evidence="1">Multi-pass membrane protein</topology>
    </subcellularLocation>
</comment>
<dbReference type="InterPro" id="IPR013656">
    <property type="entry name" value="PAS_4"/>
</dbReference>
<dbReference type="InterPro" id="IPR029151">
    <property type="entry name" value="Sensor-like_sf"/>
</dbReference>
<dbReference type="GO" id="GO:0016791">
    <property type="term" value="F:phosphatase activity"/>
    <property type="evidence" value="ECO:0007669"/>
    <property type="project" value="TreeGrafter"/>
</dbReference>
<evidence type="ECO:0000313" key="15">
    <source>
        <dbReference type="EMBL" id="BFO18806.1"/>
    </source>
</evidence>
<organism evidence="15">
    <name type="scientific">Streptomyces haneummycinicus</name>
    <dbReference type="NCBI Taxonomy" id="3074435"/>
    <lineage>
        <taxon>Bacteria</taxon>
        <taxon>Bacillati</taxon>
        <taxon>Actinomycetota</taxon>
        <taxon>Actinomycetes</taxon>
        <taxon>Kitasatosporales</taxon>
        <taxon>Streptomycetaceae</taxon>
        <taxon>Streptomyces</taxon>
    </lineage>
</organism>
<keyword evidence="4" id="KW-0808">Transferase</keyword>
<evidence type="ECO:0000256" key="8">
    <source>
        <dbReference type="ARBA" id="ARBA00022801"/>
    </source>
</evidence>
<dbReference type="Pfam" id="PF17203">
    <property type="entry name" value="sCache_3_2"/>
    <property type="match status" value="1"/>
</dbReference>
<evidence type="ECO:0000256" key="4">
    <source>
        <dbReference type="ARBA" id="ARBA00022679"/>
    </source>
</evidence>